<keyword evidence="3" id="KW-1133">Transmembrane helix</keyword>
<dbReference type="EMBL" id="JACBXQ010000004">
    <property type="protein sequence ID" value="MBG9986668.1"/>
    <property type="molecule type" value="Genomic_DNA"/>
</dbReference>
<sequence length="145" mass="17016">MMVRKQQQAFTLIELLIVLTIISFIMIIATYLPPNHLAESYELKTFQDQLKSQLYQAQDRSIIYQEPIYVQFQLGQPIKFVSARSNKIYRSLAPPKNWEVTNNFSFYYYPNGRTQAFKTIIFTHVSGQQMLLVFQLGSGQFEFKV</sequence>
<gene>
    <name evidence="4" type="ORF">HZY91_07140</name>
</gene>
<dbReference type="NCBIfam" id="NF040982">
    <property type="entry name" value="ComGD"/>
    <property type="match status" value="1"/>
</dbReference>
<protein>
    <submittedName>
        <fullName evidence="4">Type II secretion system protein</fullName>
    </submittedName>
</protein>
<organism evidence="4 5">
    <name type="scientific">Facklamia lactis</name>
    <dbReference type="NCBI Taxonomy" id="2749967"/>
    <lineage>
        <taxon>Bacteria</taxon>
        <taxon>Bacillati</taxon>
        <taxon>Bacillota</taxon>
        <taxon>Bacilli</taxon>
        <taxon>Lactobacillales</taxon>
        <taxon>Aerococcaceae</taxon>
        <taxon>Facklamia</taxon>
    </lineage>
</organism>
<dbReference type="InterPro" id="IPR012902">
    <property type="entry name" value="N_methyl_site"/>
</dbReference>
<comment type="caution">
    <text evidence="4">The sequence shown here is derived from an EMBL/GenBank/DDBJ whole genome shotgun (WGS) entry which is preliminary data.</text>
</comment>
<keyword evidence="3" id="KW-0812">Transmembrane</keyword>
<accession>A0ABS0LR80</accession>
<dbReference type="InterPro" id="IPR016785">
    <property type="entry name" value="ComGD"/>
</dbReference>
<dbReference type="SUPFAM" id="SSF54523">
    <property type="entry name" value="Pili subunits"/>
    <property type="match status" value="1"/>
</dbReference>
<evidence type="ECO:0000256" key="3">
    <source>
        <dbReference type="SAM" id="Phobius"/>
    </source>
</evidence>
<keyword evidence="2" id="KW-0178">Competence</keyword>
<dbReference type="NCBIfam" id="TIGR02532">
    <property type="entry name" value="IV_pilin_GFxxxE"/>
    <property type="match status" value="1"/>
</dbReference>
<dbReference type="PIRSF" id="PIRSF021292">
    <property type="entry name" value="Competence_ComGD"/>
    <property type="match status" value="1"/>
</dbReference>
<reference evidence="4 5" key="1">
    <citation type="submission" date="2020-07" db="EMBL/GenBank/DDBJ databases">
        <title>Facklamia lactis sp. nov., isolated from raw milk.</title>
        <authorList>
            <person name="Doll E.V."/>
            <person name="Huptas C."/>
            <person name="Staib L."/>
            <person name="Wenning M."/>
            <person name="Scherer S."/>
        </authorList>
    </citation>
    <scope>NUCLEOTIDE SEQUENCE [LARGE SCALE GENOMIC DNA]</scope>
    <source>
        <strain evidence="4 5">DSM 111018</strain>
    </source>
</reference>
<comment type="subcellular location">
    <subcellularLocation>
        <location evidence="1">Cell surface</location>
    </subcellularLocation>
</comment>
<dbReference type="Pfam" id="PF07963">
    <property type="entry name" value="N_methyl"/>
    <property type="match status" value="1"/>
</dbReference>
<evidence type="ECO:0000256" key="1">
    <source>
        <dbReference type="ARBA" id="ARBA00004241"/>
    </source>
</evidence>
<dbReference type="InterPro" id="IPR045584">
    <property type="entry name" value="Pilin-like"/>
</dbReference>
<proteinExistence type="predicted"/>
<evidence type="ECO:0000256" key="2">
    <source>
        <dbReference type="ARBA" id="ARBA00023287"/>
    </source>
</evidence>
<dbReference type="Proteomes" id="UP000721415">
    <property type="component" value="Unassembled WGS sequence"/>
</dbReference>
<feature type="transmembrane region" description="Helical" evidence="3">
    <location>
        <begin position="12"/>
        <end position="32"/>
    </location>
</feature>
<evidence type="ECO:0000313" key="4">
    <source>
        <dbReference type="EMBL" id="MBG9986668.1"/>
    </source>
</evidence>
<name>A0ABS0LR80_9LACT</name>
<keyword evidence="5" id="KW-1185">Reference proteome</keyword>
<keyword evidence="3" id="KW-0472">Membrane</keyword>
<evidence type="ECO:0000313" key="5">
    <source>
        <dbReference type="Proteomes" id="UP000721415"/>
    </source>
</evidence>